<evidence type="ECO:0000259" key="3">
    <source>
        <dbReference type="PROSITE" id="PS50941"/>
    </source>
</evidence>
<dbReference type="PROSITE" id="PS50941">
    <property type="entry name" value="CHIT_BIND_I_2"/>
    <property type="match status" value="1"/>
</dbReference>
<proteinExistence type="predicted"/>
<sequence>VNLPFFLLRHGLFSLMMQPTFIWSLTAFALLHPSLGAEYPVPSAVSRPTPYREAQPSAIYSSLPTSQPEYTHHNGGPPCCRVVSKDGRCGASNGGATCLGSGFGNCCGPEGLCGGEVEQCGGGCDSNFGLCYLSDPWEEGYPGGFPIFSGGSSSLLSSATEVSSMDSLIMSASSTVDPNSLGLGLGGSESSSATSSPVSQVSSEASLIVTSTDMPSSLDLGLGGSITTLATVIPITSVDSSSSSGFSLSVSESFSLSDTSASSIVSASSTASGSEASSSGILSASSSELLSSSPTPTLSASLVTESSSAVSTSSDSTIVDPISAGDQSLSSSVIESSSTLVSSIDSVSLSASSTDSASISASLSESATLSISSSGSSSISAIDVASEVAGALDSIIDSIQPTPTASIDLTSIVSELISLVDKTNAPTSPAASSSESGSATITGPASPTYTGNSAAFTIPTLMCIMLSTLVFGILLL</sequence>
<feature type="domain" description="Chitin-binding type-1" evidence="3">
    <location>
        <begin position="86"/>
        <end position="133"/>
    </location>
</feature>
<name>A0A7U2HTX1_PHANO</name>
<comment type="caution">
    <text evidence="1">Lacks conserved residue(s) required for the propagation of feature annotation.</text>
</comment>
<dbReference type="AlphaFoldDB" id="A0A7U2HTX1"/>
<protein>
    <recommendedName>
        <fullName evidence="3">Chitin-binding type-1 domain-containing protein</fullName>
    </recommendedName>
</protein>
<dbReference type="VEuPathDB" id="FungiDB:JI435_001370"/>
<dbReference type="EMBL" id="CP069023">
    <property type="protein sequence ID" value="QRC90613.1"/>
    <property type="molecule type" value="Genomic_DNA"/>
</dbReference>
<keyword evidence="1" id="KW-0147">Chitin-binding</keyword>
<organism evidence="4 5">
    <name type="scientific">Phaeosphaeria nodorum (strain SN15 / ATCC MYA-4574 / FGSC 10173)</name>
    <name type="common">Glume blotch fungus</name>
    <name type="synonym">Parastagonospora nodorum</name>
    <dbReference type="NCBI Taxonomy" id="321614"/>
    <lineage>
        <taxon>Eukaryota</taxon>
        <taxon>Fungi</taxon>
        <taxon>Dikarya</taxon>
        <taxon>Ascomycota</taxon>
        <taxon>Pezizomycotina</taxon>
        <taxon>Dothideomycetes</taxon>
        <taxon>Pleosporomycetidae</taxon>
        <taxon>Pleosporales</taxon>
        <taxon>Pleosporineae</taxon>
        <taxon>Phaeosphaeriaceae</taxon>
        <taxon>Parastagonospora</taxon>
    </lineage>
</organism>
<keyword evidence="2" id="KW-0812">Transmembrane</keyword>
<keyword evidence="2" id="KW-1133">Transmembrane helix</keyword>
<keyword evidence="5" id="KW-1185">Reference proteome</keyword>
<evidence type="ECO:0000313" key="5">
    <source>
        <dbReference type="Proteomes" id="UP000663193"/>
    </source>
</evidence>
<feature type="disulfide bond" evidence="1">
    <location>
        <begin position="106"/>
        <end position="120"/>
    </location>
</feature>
<accession>A0A7U2HTX1</accession>
<dbReference type="Proteomes" id="UP000663193">
    <property type="component" value="Chromosome 1"/>
</dbReference>
<evidence type="ECO:0000256" key="1">
    <source>
        <dbReference type="PROSITE-ProRule" id="PRU00261"/>
    </source>
</evidence>
<keyword evidence="1" id="KW-1015">Disulfide bond</keyword>
<reference evidence="5" key="1">
    <citation type="journal article" date="2021" name="BMC Genomics">
        <title>Chromosome-level genome assembly and manually-curated proteome of model necrotroph Parastagonospora nodorum Sn15 reveals a genome-wide trove of candidate effector homologs, and redundancy of virulence-related functions within an accessory chromosome.</title>
        <authorList>
            <person name="Bertazzoni S."/>
            <person name="Jones D.A.B."/>
            <person name="Phan H.T."/>
            <person name="Tan K.-C."/>
            <person name="Hane J.K."/>
        </authorList>
    </citation>
    <scope>NUCLEOTIDE SEQUENCE [LARGE SCALE GENOMIC DNA]</scope>
    <source>
        <strain evidence="5">SN15 / ATCC MYA-4574 / FGSC 10173)</strain>
    </source>
</reference>
<feature type="transmembrane region" description="Helical" evidence="2">
    <location>
        <begin position="454"/>
        <end position="475"/>
    </location>
</feature>
<dbReference type="InterPro" id="IPR001002">
    <property type="entry name" value="Chitin-bd_1"/>
</dbReference>
<keyword evidence="2" id="KW-0472">Membrane</keyword>
<evidence type="ECO:0000313" key="4">
    <source>
        <dbReference type="EMBL" id="QRC90613.1"/>
    </source>
</evidence>
<dbReference type="CDD" id="cd11618">
    <property type="entry name" value="ChtBD1_1"/>
    <property type="match status" value="1"/>
</dbReference>
<evidence type="ECO:0000256" key="2">
    <source>
        <dbReference type="SAM" id="Phobius"/>
    </source>
</evidence>
<feature type="non-terminal residue" evidence="4">
    <location>
        <position position="476"/>
    </location>
</feature>
<dbReference type="GO" id="GO:0008061">
    <property type="term" value="F:chitin binding"/>
    <property type="evidence" value="ECO:0007669"/>
    <property type="project" value="UniProtKB-UniRule"/>
</dbReference>
<gene>
    <name evidence="4" type="ORF">JI435_001370</name>
</gene>